<dbReference type="Pfam" id="PF14527">
    <property type="entry name" value="LAGLIDADG_WhiA"/>
    <property type="match status" value="1"/>
</dbReference>
<evidence type="ECO:0000259" key="7">
    <source>
        <dbReference type="Pfam" id="PF14527"/>
    </source>
</evidence>
<keyword evidence="1 4" id="KW-0132">Cell division</keyword>
<dbReference type="GO" id="GO:0051301">
    <property type="term" value="P:cell division"/>
    <property type="evidence" value="ECO:0007669"/>
    <property type="project" value="UniProtKB-UniRule"/>
</dbReference>
<evidence type="ECO:0000259" key="6">
    <source>
        <dbReference type="Pfam" id="PF10298"/>
    </source>
</evidence>
<evidence type="ECO:0000256" key="1">
    <source>
        <dbReference type="ARBA" id="ARBA00022618"/>
    </source>
</evidence>
<dbReference type="Pfam" id="PF02650">
    <property type="entry name" value="HTH_WhiA"/>
    <property type="match status" value="1"/>
</dbReference>
<dbReference type="InterPro" id="IPR039518">
    <property type="entry name" value="WhiA_LAGLIDADG_dom"/>
</dbReference>
<dbReference type="PANTHER" id="PTHR37307:SF1">
    <property type="entry name" value="CELL DIVISION PROTEIN WHIA-RELATED"/>
    <property type="match status" value="1"/>
</dbReference>
<dbReference type="InterPro" id="IPR027434">
    <property type="entry name" value="Homing_endonucl"/>
</dbReference>
<proteinExistence type="inferred from homology"/>
<name>A0A1M7SU45_FERGO</name>
<feature type="domain" description="Sporulation transcription regulator WhiA N-terminal" evidence="6">
    <location>
        <begin position="23"/>
        <end position="100"/>
    </location>
</feature>
<keyword evidence="2 4" id="KW-0238">DNA-binding</keyword>
<dbReference type="EMBL" id="FRDJ01000006">
    <property type="protein sequence ID" value="SHN62067.1"/>
    <property type="molecule type" value="Genomic_DNA"/>
</dbReference>
<protein>
    <recommendedName>
        <fullName evidence="4">Probable cell division protein WhiA</fullName>
    </recommendedName>
</protein>
<dbReference type="OrthoDB" id="401278at2"/>
<dbReference type="InterPro" id="IPR003802">
    <property type="entry name" value="Sporulation_regulator_WhiA"/>
</dbReference>
<organism evidence="8 9">
    <name type="scientific">Fervidobacterium gondwanense DSM 13020</name>
    <dbReference type="NCBI Taxonomy" id="1121883"/>
    <lineage>
        <taxon>Bacteria</taxon>
        <taxon>Thermotogati</taxon>
        <taxon>Thermotogota</taxon>
        <taxon>Thermotogae</taxon>
        <taxon>Thermotogales</taxon>
        <taxon>Fervidobacteriaceae</taxon>
        <taxon>Fervidobacterium</taxon>
    </lineage>
</organism>
<accession>A0A1M7SU45</accession>
<dbReference type="GO" id="GO:0003677">
    <property type="term" value="F:DNA binding"/>
    <property type="evidence" value="ECO:0007669"/>
    <property type="project" value="UniProtKB-UniRule"/>
</dbReference>
<dbReference type="NCBIfam" id="TIGR00647">
    <property type="entry name" value="DNA_bind_WhiA"/>
    <property type="match status" value="1"/>
</dbReference>
<evidence type="ECO:0000313" key="8">
    <source>
        <dbReference type="EMBL" id="SHN62067.1"/>
    </source>
</evidence>
<dbReference type="PANTHER" id="PTHR37307">
    <property type="entry name" value="CELL DIVISION PROTEIN WHIA-RELATED"/>
    <property type="match status" value="1"/>
</dbReference>
<dbReference type="Proteomes" id="UP000184207">
    <property type="component" value="Unassembled WGS sequence"/>
</dbReference>
<dbReference type="RefSeq" id="WP_072759497.1">
    <property type="nucleotide sequence ID" value="NZ_FRDJ01000006.1"/>
</dbReference>
<dbReference type="STRING" id="1121883.SAMN02745226_01234"/>
<evidence type="ECO:0000259" key="5">
    <source>
        <dbReference type="Pfam" id="PF02650"/>
    </source>
</evidence>
<comment type="function">
    <text evidence="4">Involved in cell division and chromosome segregation.</text>
</comment>
<dbReference type="SUPFAM" id="SSF55608">
    <property type="entry name" value="Homing endonucleases"/>
    <property type="match status" value="1"/>
</dbReference>
<gene>
    <name evidence="4" type="primary">whiA</name>
    <name evidence="8" type="ORF">SAMN02745226_01234</name>
</gene>
<evidence type="ECO:0000313" key="9">
    <source>
        <dbReference type="Proteomes" id="UP000184207"/>
    </source>
</evidence>
<reference evidence="9" key="1">
    <citation type="submission" date="2016-12" db="EMBL/GenBank/DDBJ databases">
        <authorList>
            <person name="Varghese N."/>
            <person name="Submissions S."/>
        </authorList>
    </citation>
    <scope>NUCLEOTIDE SEQUENCE [LARGE SCALE GENOMIC DNA]</scope>
    <source>
        <strain evidence="9">DSM 13020</strain>
    </source>
</reference>
<dbReference type="InterPro" id="IPR023054">
    <property type="entry name" value="Sporulation_regulator_WhiA_C"/>
</dbReference>
<dbReference type="HAMAP" id="MF_01420">
    <property type="entry name" value="HTH_type_WhiA"/>
    <property type="match status" value="1"/>
</dbReference>
<evidence type="ECO:0000256" key="2">
    <source>
        <dbReference type="ARBA" id="ARBA00023125"/>
    </source>
</evidence>
<feature type="domain" description="Sporulation regulator WhiA C-terminal" evidence="5">
    <location>
        <begin position="212"/>
        <end position="295"/>
    </location>
</feature>
<evidence type="ECO:0000256" key="4">
    <source>
        <dbReference type="HAMAP-Rule" id="MF_01420"/>
    </source>
</evidence>
<keyword evidence="9" id="KW-1185">Reference proteome</keyword>
<sequence>MKYTFSEEVKGELCQVEILSIEEARAELSGYLKGRGTYVKTSVDSYISLEVGFIPAARRIMNLMHTLGTDKKKLTLIKNRLQRKRVQIFIPTDILEKLEISIITVPEGIEKDIGLFGAFLRGLFVSTGSVTDPLRSYHFEIVSYNEQLLYYIQKNLDEILGVYGNITKLRYNYRYYLKSGQDIQELFELMGAIRASAHLEKIITSREIKADINRTLNFLSANAKRTGESNAKQIEIINKIKEAVGLENLPEDLRLFAQLRLENEELSLTEIGELYDPPLTKSMVYTKVRKLMKIYDQLDSLVREKNV</sequence>
<dbReference type="AlphaFoldDB" id="A0A1M7SU45"/>
<dbReference type="GO" id="GO:0043937">
    <property type="term" value="P:regulation of sporulation"/>
    <property type="evidence" value="ECO:0007669"/>
    <property type="project" value="InterPro"/>
</dbReference>
<evidence type="ECO:0000256" key="3">
    <source>
        <dbReference type="ARBA" id="ARBA00023306"/>
    </source>
</evidence>
<dbReference type="Pfam" id="PF10298">
    <property type="entry name" value="WhiA_N"/>
    <property type="match status" value="1"/>
</dbReference>
<dbReference type="InterPro" id="IPR018478">
    <property type="entry name" value="Sporu_reg_WhiA_N_dom"/>
</dbReference>
<keyword evidence="3 4" id="KW-0131">Cell cycle</keyword>
<comment type="similarity">
    <text evidence="4">Belongs to the WhiA family.</text>
</comment>
<feature type="domain" description="WhiA LAGLIDADG-like" evidence="7">
    <location>
        <begin position="117"/>
        <end position="209"/>
    </location>
</feature>
<dbReference type="Gene3D" id="3.10.28.10">
    <property type="entry name" value="Homing endonucleases"/>
    <property type="match status" value="1"/>
</dbReference>